<dbReference type="RefSeq" id="WP_264510991.1">
    <property type="nucleotide sequence ID" value="NZ_JAPDDR010000001.1"/>
</dbReference>
<dbReference type="EMBL" id="JAPDDR010000001">
    <property type="protein sequence ID" value="MCW1912522.1"/>
    <property type="molecule type" value="Genomic_DNA"/>
</dbReference>
<evidence type="ECO:0000313" key="3">
    <source>
        <dbReference type="Proteomes" id="UP001165653"/>
    </source>
</evidence>
<dbReference type="Pfam" id="PF13333">
    <property type="entry name" value="rve_2"/>
    <property type="match status" value="1"/>
</dbReference>
<evidence type="ECO:0000313" key="2">
    <source>
        <dbReference type="EMBL" id="MCW1912522.1"/>
    </source>
</evidence>
<proteinExistence type="predicted"/>
<keyword evidence="3" id="KW-1185">Reference proteome</keyword>
<dbReference type="Proteomes" id="UP001165653">
    <property type="component" value="Unassembled WGS sequence"/>
</dbReference>
<gene>
    <name evidence="2" type="ORF">OJ996_02985</name>
</gene>
<feature type="domain" description="Integrase catalytic" evidence="1">
    <location>
        <begin position="4"/>
        <end position="39"/>
    </location>
</feature>
<name>A0ABT3FY76_9BACT</name>
<evidence type="ECO:0000259" key="1">
    <source>
        <dbReference type="Pfam" id="PF13333"/>
    </source>
</evidence>
<feature type="non-terminal residue" evidence="2">
    <location>
        <position position="1"/>
    </location>
</feature>
<accession>A0ABT3FY76</accession>
<organism evidence="2 3">
    <name type="scientific">Luteolibacter rhizosphaerae</name>
    <dbReference type="NCBI Taxonomy" id="2989719"/>
    <lineage>
        <taxon>Bacteria</taxon>
        <taxon>Pseudomonadati</taxon>
        <taxon>Verrucomicrobiota</taxon>
        <taxon>Verrucomicrobiia</taxon>
        <taxon>Verrucomicrobiales</taxon>
        <taxon>Verrucomicrobiaceae</taxon>
        <taxon>Luteolibacter</taxon>
    </lineage>
</organism>
<dbReference type="InterPro" id="IPR050900">
    <property type="entry name" value="Transposase_IS3/IS150/IS904"/>
</dbReference>
<reference evidence="2" key="1">
    <citation type="submission" date="2022-10" db="EMBL/GenBank/DDBJ databases">
        <title>Luteolibacter sp. GHJ8, whole genome shotgun sequencing project.</title>
        <authorList>
            <person name="Zhao G."/>
            <person name="Shen L."/>
        </authorList>
    </citation>
    <scope>NUCLEOTIDE SEQUENCE</scope>
    <source>
        <strain evidence="2">GHJ8</strain>
    </source>
</reference>
<protein>
    <submittedName>
        <fullName evidence="2">IS3 family transposase</fullName>
    </submittedName>
</protein>
<dbReference type="InterPro" id="IPR001584">
    <property type="entry name" value="Integrase_cat-core"/>
</dbReference>
<dbReference type="PANTHER" id="PTHR46889">
    <property type="entry name" value="TRANSPOSASE INSF FOR INSERTION SEQUENCE IS3B-RELATED"/>
    <property type="match status" value="1"/>
</dbReference>
<dbReference type="PANTHER" id="PTHR46889:SF4">
    <property type="entry name" value="TRANSPOSASE INSO FOR INSERTION SEQUENCE ELEMENT IS911B-RELATED"/>
    <property type="match status" value="1"/>
</dbReference>
<sequence>IPATRAQARLMVFDYIETFYNPVRLHSSLGYQSPVEYEQSLNHS</sequence>
<comment type="caution">
    <text evidence="2">The sequence shown here is derived from an EMBL/GenBank/DDBJ whole genome shotgun (WGS) entry which is preliminary data.</text>
</comment>